<dbReference type="Gene3D" id="1.10.10.10">
    <property type="entry name" value="Winged helix-like DNA-binding domain superfamily/Winged helix DNA-binding domain"/>
    <property type="match status" value="1"/>
</dbReference>
<dbReference type="PANTHER" id="PTHR42756">
    <property type="entry name" value="TRANSCRIPTIONAL REGULATOR, MARR"/>
    <property type="match status" value="1"/>
</dbReference>
<reference evidence="5" key="1">
    <citation type="submission" date="2020-10" db="EMBL/GenBank/DDBJ databases">
        <authorList>
            <person name="Gilroy R."/>
        </authorList>
    </citation>
    <scope>NUCLEOTIDE SEQUENCE</scope>
    <source>
        <strain evidence="5">CHK189-12415</strain>
    </source>
</reference>
<dbReference type="InterPro" id="IPR011991">
    <property type="entry name" value="ArsR-like_HTH"/>
</dbReference>
<evidence type="ECO:0000256" key="2">
    <source>
        <dbReference type="ARBA" id="ARBA00023125"/>
    </source>
</evidence>
<dbReference type="GO" id="GO:0003700">
    <property type="term" value="F:DNA-binding transcription factor activity"/>
    <property type="evidence" value="ECO:0007669"/>
    <property type="project" value="InterPro"/>
</dbReference>
<dbReference type="InterPro" id="IPR000835">
    <property type="entry name" value="HTH_MarR-typ"/>
</dbReference>
<dbReference type="Pfam" id="PF01047">
    <property type="entry name" value="MarR"/>
    <property type="match status" value="1"/>
</dbReference>
<keyword evidence="1" id="KW-0805">Transcription regulation</keyword>
<name>A0A9D1DX46_9FIRM</name>
<reference evidence="5" key="2">
    <citation type="journal article" date="2021" name="PeerJ">
        <title>Extensive microbial diversity within the chicken gut microbiome revealed by metagenomics and culture.</title>
        <authorList>
            <person name="Gilroy R."/>
            <person name="Ravi A."/>
            <person name="Getino M."/>
            <person name="Pursley I."/>
            <person name="Horton D.L."/>
            <person name="Alikhan N.F."/>
            <person name="Baker D."/>
            <person name="Gharbi K."/>
            <person name="Hall N."/>
            <person name="Watson M."/>
            <person name="Adriaenssens E.M."/>
            <person name="Foster-Nyarko E."/>
            <person name="Jarju S."/>
            <person name="Secka A."/>
            <person name="Antonio M."/>
            <person name="Oren A."/>
            <person name="Chaudhuri R.R."/>
            <person name="La Ragione R."/>
            <person name="Hildebrand F."/>
            <person name="Pallen M.J."/>
        </authorList>
    </citation>
    <scope>NUCLEOTIDE SEQUENCE</scope>
    <source>
        <strain evidence="5">CHK189-12415</strain>
    </source>
</reference>
<dbReference type="InterPro" id="IPR036390">
    <property type="entry name" value="WH_DNA-bd_sf"/>
</dbReference>
<protein>
    <submittedName>
        <fullName evidence="5">Winged helix-turn-helix transcriptional regulator</fullName>
    </submittedName>
</protein>
<keyword evidence="2" id="KW-0238">DNA-binding</keyword>
<dbReference type="SMART" id="SM00347">
    <property type="entry name" value="HTH_MARR"/>
    <property type="match status" value="1"/>
</dbReference>
<evidence type="ECO:0000259" key="4">
    <source>
        <dbReference type="PROSITE" id="PS50995"/>
    </source>
</evidence>
<dbReference type="Proteomes" id="UP000824241">
    <property type="component" value="Unassembled WGS sequence"/>
</dbReference>
<gene>
    <name evidence="5" type="ORF">IAB37_02740</name>
</gene>
<dbReference type="AlphaFoldDB" id="A0A9D1DX46"/>
<dbReference type="SUPFAM" id="SSF46785">
    <property type="entry name" value="Winged helix' DNA-binding domain"/>
    <property type="match status" value="1"/>
</dbReference>
<evidence type="ECO:0000256" key="1">
    <source>
        <dbReference type="ARBA" id="ARBA00023015"/>
    </source>
</evidence>
<evidence type="ECO:0000313" key="6">
    <source>
        <dbReference type="Proteomes" id="UP000824241"/>
    </source>
</evidence>
<dbReference type="InterPro" id="IPR036388">
    <property type="entry name" value="WH-like_DNA-bd_sf"/>
</dbReference>
<dbReference type="PRINTS" id="PR00598">
    <property type="entry name" value="HTHMARR"/>
</dbReference>
<evidence type="ECO:0000256" key="3">
    <source>
        <dbReference type="ARBA" id="ARBA00023163"/>
    </source>
</evidence>
<dbReference type="PROSITE" id="PS50995">
    <property type="entry name" value="HTH_MARR_2"/>
    <property type="match status" value="1"/>
</dbReference>
<dbReference type="EMBL" id="DVHA01000091">
    <property type="protein sequence ID" value="HIR60481.1"/>
    <property type="molecule type" value="Genomic_DNA"/>
</dbReference>
<dbReference type="PANTHER" id="PTHR42756:SF1">
    <property type="entry name" value="TRANSCRIPTIONAL REPRESSOR OF EMRAB OPERON"/>
    <property type="match status" value="1"/>
</dbReference>
<dbReference type="CDD" id="cd00090">
    <property type="entry name" value="HTH_ARSR"/>
    <property type="match status" value="1"/>
</dbReference>
<evidence type="ECO:0000313" key="5">
    <source>
        <dbReference type="EMBL" id="HIR60481.1"/>
    </source>
</evidence>
<keyword evidence="3" id="KW-0804">Transcription</keyword>
<dbReference type="GO" id="GO:0003677">
    <property type="term" value="F:DNA binding"/>
    <property type="evidence" value="ECO:0007669"/>
    <property type="project" value="UniProtKB-KW"/>
</dbReference>
<accession>A0A9D1DX46</accession>
<sequence>MNHNAKLLELSRSISGLNRACSNEMLKGEGIHFGQPPIFHALLDRDEQSQCDIAANIGVSRASVGVSLRRMEKSGIVKRMINQKDSRYNLVSLTEKGLEMAHRSDEIMLSLSDAKLKGFTEEEKETLIHMLERVEKNLKDLHAENLRKAGKLAASPDLDEEE</sequence>
<organism evidence="5 6">
    <name type="scientific">Candidatus Faecivivens stercoravium</name>
    <dbReference type="NCBI Taxonomy" id="2840803"/>
    <lineage>
        <taxon>Bacteria</taxon>
        <taxon>Bacillati</taxon>
        <taxon>Bacillota</taxon>
        <taxon>Clostridia</taxon>
        <taxon>Eubacteriales</taxon>
        <taxon>Oscillospiraceae</taxon>
        <taxon>Oscillospiraceae incertae sedis</taxon>
        <taxon>Candidatus Faecivivens</taxon>
    </lineage>
</organism>
<proteinExistence type="predicted"/>
<feature type="domain" description="HTH marR-type" evidence="4">
    <location>
        <begin position="1"/>
        <end position="136"/>
    </location>
</feature>
<comment type="caution">
    <text evidence="5">The sequence shown here is derived from an EMBL/GenBank/DDBJ whole genome shotgun (WGS) entry which is preliminary data.</text>
</comment>